<protein>
    <submittedName>
        <fullName evidence="2">Uncharacterized protein</fullName>
    </submittedName>
</protein>
<dbReference type="BioCyc" id="ELEN479437:G1GFY-1773-MONOMER"/>
<keyword evidence="1" id="KW-0472">Membrane</keyword>
<dbReference type="Proteomes" id="UP000001377">
    <property type="component" value="Chromosome"/>
</dbReference>
<sequence length="76" mass="7920">MSSIIEKARAGALAGELRGGQSHTVEVVVFIVFAAVIGALLLSGGAAGGNVFFEMMRIWSDAIDSIRQLMQAGTQP</sequence>
<feature type="transmembrane region" description="Helical" evidence="1">
    <location>
        <begin position="27"/>
        <end position="53"/>
    </location>
</feature>
<accession>C8WHY5</accession>
<dbReference type="STRING" id="479437.Elen_1761"/>
<dbReference type="RefSeq" id="WP_015760769.1">
    <property type="nucleotide sequence ID" value="NC_013204.1"/>
</dbReference>
<organism evidence="2 3">
    <name type="scientific">Eggerthella lenta (strain ATCC 25559 / DSM 2243 / CCUG 17323 / JCM 9979 / KCTC 3265 / NCTC 11813 / VPI 0255 / 1899 B)</name>
    <name type="common">Eubacterium lentum</name>
    <dbReference type="NCBI Taxonomy" id="479437"/>
    <lineage>
        <taxon>Bacteria</taxon>
        <taxon>Bacillati</taxon>
        <taxon>Actinomycetota</taxon>
        <taxon>Coriobacteriia</taxon>
        <taxon>Eggerthellales</taxon>
        <taxon>Eggerthellaceae</taxon>
        <taxon>Eggerthella</taxon>
    </lineage>
</organism>
<keyword evidence="1" id="KW-0812">Transmembrane</keyword>
<evidence type="ECO:0000313" key="2">
    <source>
        <dbReference type="EMBL" id="ACV55726.1"/>
    </source>
</evidence>
<keyword evidence="3" id="KW-1185">Reference proteome</keyword>
<dbReference type="PaxDb" id="479437-Elen_1761"/>
<dbReference type="AlphaFoldDB" id="C8WHY5"/>
<proteinExistence type="predicted"/>
<evidence type="ECO:0000313" key="3">
    <source>
        <dbReference type="Proteomes" id="UP000001377"/>
    </source>
</evidence>
<dbReference type="HOGENOM" id="CLU_2648751_0_0_11"/>
<dbReference type="KEGG" id="ele:Elen_1761"/>
<keyword evidence="1" id="KW-1133">Transmembrane helix</keyword>
<dbReference type="EMBL" id="CP001726">
    <property type="protein sequence ID" value="ACV55726.1"/>
    <property type="molecule type" value="Genomic_DNA"/>
</dbReference>
<name>C8WHY5_EGGLE</name>
<evidence type="ECO:0000256" key="1">
    <source>
        <dbReference type="SAM" id="Phobius"/>
    </source>
</evidence>
<gene>
    <name evidence="2" type="ordered locus">Elen_1761</name>
</gene>
<reference evidence="2 3" key="1">
    <citation type="journal article" date="2009" name="Stand. Genomic Sci.">
        <title>Complete genome sequence of Eggerthella lenta type strain (IPP VPI 0255).</title>
        <authorList>
            <person name="Saunders E."/>
            <person name="Pukall R."/>
            <person name="Abt B."/>
            <person name="Lapidus A."/>
            <person name="Glavina Del Rio T."/>
            <person name="Copeland A."/>
            <person name="Tice H."/>
            <person name="Cheng J.F."/>
            <person name="Lucas S."/>
            <person name="Chen F."/>
            <person name="Nolan M."/>
            <person name="Bruce D."/>
            <person name="Goodwin L."/>
            <person name="Pitluck S."/>
            <person name="Ivanova N."/>
            <person name="Mavromatis K."/>
            <person name="Ovchinnikova G."/>
            <person name="Pati A."/>
            <person name="Chen A."/>
            <person name="Palaniappan K."/>
            <person name="Land M."/>
            <person name="Hauser L."/>
            <person name="Chang Y.J."/>
            <person name="Jeffries C.D."/>
            <person name="Chain P."/>
            <person name="Meincke L."/>
            <person name="Sims D."/>
            <person name="Brettin T."/>
            <person name="Detter J.C."/>
            <person name="Goker M."/>
            <person name="Bristow J."/>
            <person name="Eisen J.A."/>
            <person name="Markowitz V."/>
            <person name="Hugenholtz P."/>
            <person name="Kyrpides N.C."/>
            <person name="Klenk H.P."/>
            <person name="Han C."/>
        </authorList>
    </citation>
    <scope>NUCLEOTIDE SEQUENCE [LARGE SCALE GENOMIC DNA]</scope>
    <source>
        <strain evidence="3">ATCC 25559 / DSM 2243 / CCUG 17323 / JCM 9979 / KCTC 3265 / NCTC 11813 / VPI 0255 / 1899 B</strain>
    </source>
</reference>